<feature type="transmembrane region" description="Helical" evidence="5">
    <location>
        <begin position="216"/>
        <end position="236"/>
    </location>
</feature>
<feature type="transmembrane region" description="Helical" evidence="5">
    <location>
        <begin position="192"/>
        <end position="210"/>
    </location>
</feature>
<keyword evidence="5" id="KW-0653">Protein transport</keyword>
<dbReference type="GO" id="GO:0033281">
    <property type="term" value="C:TAT protein transport complex"/>
    <property type="evidence" value="ECO:0007669"/>
    <property type="project" value="UniProtKB-UniRule"/>
</dbReference>
<keyword evidence="2 5" id="KW-0812">Transmembrane</keyword>
<protein>
    <recommendedName>
        <fullName evidence="5">Sec-independent protein translocase protein TatC</fullName>
    </recommendedName>
</protein>
<evidence type="ECO:0000313" key="6">
    <source>
        <dbReference type="EMBL" id="BAH83455.1"/>
    </source>
</evidence>
<name>C5WDP9_9ENTR</name>
<dbReference type="OrthoDB" id="9777044at2"/>
<proteinExistence type="inferred from homology"/>
<dbReference type="PANTHER" id="PTHR30371">
    <property type="entry name" value="SEC-INDEPENDENT PROTEIN TRANSLOCASE PROTEIN TATC"/>
    <property type="match status" value="1"/>
</dbReference>
<dbReference type="PROSITE" id="PS01218">
    <property type="entry name" value="TATC"/>
    <property type="match status" value="1"/>
</dbReference>
<dbReference type="InterPro" id="IPR019820">
    <property type="entry name" value="Sec-indep_translocase_CS"/>
</dbReference>
<dbReference type="InterPro" id="IPR002033">
    <property type="entry name" value="TatC"/>
</dbReference>
<organism evidence="6 7">
    <name type="scientific">Candidatus Ishikawaella capsulata Mpkobe</name>
    <dbReference type="NCBI Taxonomy" id="476281"/>
    <lineage>
        <taxon>Bacteria</taxon>
        <taxon>Pseudomonadati</taxon>
        <taxon>Pseudomonadota</taxon>
        <taxon>Gammaproteobacteria</taxon>
        <taxon>Enterobacterales</taxon>
        <taxon>Enterobacteriaceae</taxon>
        <taxon>Candidatus Ishikawella</taxon>
    </lineage>
</organism>
<dbReference type="Pfam" id="PF00902">
    <property type="entry name" value="TatC"/>
    <property type="match status" value="1"/>
</dbReference>
<dbReference type="PANTHER" id="PTHR30371:SF0">
    <property type="entry name" value="SEC-INDEPENDENT PROTEIN TRANSLOCASE PROTEIN TATC, CHLOROPLASTIC-RELATED"/>
    <property type="match status" value="1"/>
</dbReference>
<sequence length="243" mass="28163">MCIEDTEPLISHLIELRKRLLNCIYTIFIIFLSLVYFSNNIYQLVAAPLIKQMPVGANMIATEVASPFITPIKLTITVSVFLAMPVIFYQIWKFIEPGLYIHERKLVVPMLFFSVLLFYIGIIFAYFIIFPLMFNFFSHTIPHDVRIATDITHYLNFVIVVFMAFGIAFEIPIIIILICCSGIITRQTLIKNRPYIFLGSFIISMLLTPPDIFSQILLAVPIYFLFEIGLFFSYYYSKTSIKK</sequence>
<comment type="function">
    <text evidence="5">Part of the twin-arginine translocation (Tat) system that transports large folded proteins containing a characteristic twin-arginine motif in their signal peptide across membranes. Together with TatB, TatC is part of a receptor directly interacting with Tat signal peptides.</text>
</comment>
<keyword evidence="3 5" id="KW-1133">Transmembrane helix</keyword>
<evidence type="ECO:0000256" key="4">
    <source>
        <dbReference type="ARBA" id="ARBA00023136"/>
    </source>
</evidence>
<keyword evidence="4 5" id="KW-0472">Membrane</keyword>
<feature type="transmembrane region" description="Helical" evidence="5">
    <location>
        <begin position="154"/>
        <end position="180"/>
    </location>
</feature>
<dbReference type="GO" id="GO:0065002">
    <property type="term" value="P:intracellular protein transmembrane transport"/>
    <property type="evidence" value="ECO:0007669"/>
    <property type="project" value="TreeGrafter"/>
</dbReference>
<gene>
    <name evidence="5 6" type="primary">tatC</name>
    <name evidence="6" type="ORF">ICMP_623</name>
</gene>
<comment type="subcellular location">
    <subcellularLocation>
        <location evidence="5">Cell membrane</location>
        <topology evidence="5">Multi-pass membrane protein</topology>
    </subcellularLocation>
    <subcellularLocation>
        <location evidence="1">Membrane</location>
        <topology evidence="1">Multi-pass membrane protein</topology>
    </subcellularLocation>
</comment>
<keyword evidence="5" id="KW-0811">Translocation</keyword>
<evidence type="ECO:0000256" key="3">
    <source>
        <dbReference type="ARBA" id="ARBA00022989"/>
    </source>
</evidence>
<evidence type="ECO:0000256" key="5">
    <source>
        <dbReference type="HAMAP-Rule" id="MF_00902"/>
    </source>
</evidence>
<dbReference type="HAMAP" id="MF_00902">
    <property type="entry name" value="TatC"/>
    <property type="match status" value="1"/>
</dbReference>
<dbReference type="AlphaFoldDB" id="C5WDP9"/>
<evidence type="ECO:0000313" key="7">
    <source>
        <dbReference type="Proteomes" id="UP000061704"/>
    </source>
</evidence>
<keyword evidence="5" id="KW-1003">Cell membrane</keyword>
<dbReference type="GO" id="GO:0043953">
    <property type="term" value="P:protein transport by the Tat complex"/>
    <property type="evidence" value="ECO:0007669"/>
    <property type="project" value="UniProtKB-UniRule"/>
</dbReference>
<reference evidence="6 7" key="1">
    <citation type="journal article" date="2011" name="Genome Biol. Evol.">
        <title>Reductive evolution of bacterial genome in insect gut environment.</title>
        <authorList>
            <person name="Nikoh N."/>
            <person name="Hosokawa T."/>
            <person name="Ohshima K."/>
            <person name="Hattori M."/>
            <person name="Fukatsu T."/>
        </authorList>
    </citation>
    <scope>NUCLEOTIDE SEQUENCE [LARGE SCALE GENOMIC DNA]</scope>
    <source>
        <strain evidence="6 7">Mpkobe</strain>
    </source>
</reference>
<dbReference type="PRINTS" id="PR01840">
    <property type="entry name" value="TATCFAMILY"/>
</dbReference>
<dbReference type="STRING" id="476281.ICMP_623"/>
<dbReference type="HOGENOM" id="CLU_031942_1_1_6"/>
<accession>C5WDP9</accession>
<dbReference type="GO" id="GO:0009977">
    <property type="term" value="F:proton motive force dependent protein transmembrane transporter activity"/>
    <property type="evidence" value="ECO:0007669"/>
    <property type="project" value="TreeGrafter"/>
</dbReference>
<dbReference type="RefSeq" id="WP_041069875.1">
    <property type="nucleotide sequence ID" value="NZ_AP010872.1"/>
</dbReference>
<feature type="transmembrane region" description="Helical" evidence="5">
    <location>
        <begin position="110"/>
        <end position="134"/>
    </location>
</feature>
<feature type="transmembrane region" description="Helical" evidence="5">
    <location>
        <begin position="20"/>
        <end position="38"/>
    </location>
</feature>
<keyword evidence="7" id="KW-1185">Reference proteome</keyword>
<evidence type="ECO:0000256" key="1">
    <source>
        <dbReference type="ARBA" id="ARBA00004141"/>
    </source>
</evidence>
<comment type="subunit">
    <text evidence="5">The Tat system comprises two distinct complexes: a TatABC complex, containing multiple copies of TatA, TatB and TatC subunits, and a separate TatA complex, containing only TatA subunits. Substrates initially bind to the TatABC complex, which probably triggers association of the separate TatA complex to form the active translocon.</text>
</comment>
<feature type="transmembrane region" description="Helical" evidence="5">
    <location>
        <begin position="68"/>
        <end position="89"/>
    </location>
</feature>
<dbReference type="EMBL" id="AP010872">
    <property type="protein sequence ID" value="BAH83455.1"/>
    <property type="molecule type" value="Genomic_DNA"/>
</dbReference>
<comment type="similarity">
    <text evidence="5">Belongs to the TatC family.</text>
</comment>
<dbReference type="Proteomes" id="UP000061704">
    <property type="component" value="Chromosome"/>
</dbReference>
<keyword evidence="5" id="KW-0813">Transport</keyword>
<evidence type="ECO:0000256" key="2">
    <source>
        <dbReference type="ARBA" id="ARBA00022692"/>
    </source>
</evidence>
<dbReference type="NCBIfam" id="TIGR00945">
    <property type="entry name" value="tatC"/>
    <property type="match status" value="1"/>
</dbReference>
<dbReference type="KEGG" id="icp:ICMP_623"/>